<gene>
    <name evidence="3" type="ORF">EST38_g3655</name>
</gene>
<feature type="region of interest" description="Disordered" evidence="1">
    <location>
        <begin position="532"/>
        <end position="553"/>
    </location>
</feature>
<feature type="region of interest" description="Disordered" evidence="1">
    <location>
        <begin position="385"/>
        <end position="426"/>
    </location>
</feature>
<keyword evidence="4" id="KW-1185">Reference proteome</keyword>
<name>A0A4Q2DSI2_9AGAR</name>
<evidence type="ECO:0000256" key="1">
    <source>
        <dbReference type="SAM" id="MobiDB-lite"/>
    </source>
</evidence>
<dbReference type="PROSITE" id="PS50181">
    <property type="entry name" value="FBOX"/>
    <property type="match status" value="1"/>
</dbReference>
<dbReference type="InterPro" id="IPR001810">
    <property type="entry name" value="F-box_dom"/>
</dbReference>
<dbReference type="EMBL" id="SDEE01000080">
    <property type="protein sequence ID" value="RXW22192.1"/>
    <property type="molecule type" value="Genomic_DNA"/>
</dbReference>
<protein>
    <recommendedName>
        <fullName evidence="2">F-box domain-containing protein</fullName>
    </recommendedName>
</protein>
<proteinExistence type="predicted"/>
<evidence type="ECO:0000259" key="2">
    <source>
        <dbReference type="PROSITE" id="PS50181"/>
    </source>
</evidence>
<dbReference type="SUPFAM" id="SSF81383">
    <property type="entry name" value="F-box domain"/>
    <property type="match status" value="1"/>
</dbReference>
<dbReference type="Proteomes" id="UP000290288">
    <property type="component" value="Unassembled WGS sequence"/>
</dbReference>
<comment type="caution">
    <text evidence="3">The sequence shown here is derived from an EMBL/GenBank/DDBJ whole genome shotgun (WGS) entry which is preliminary data.</text>
</comment>
<feature type="domain" description="F-box" evidence="2">
    <location>
        <begin position="1"/>
        <end position="45"/>
    </location>
</feature>
<organism evidence="3 4">
    <name type="scientific">Candolleomyces aberdarensis</name>
    <dbReference type="NCBI Taxonomy" id="2316362"/>
    <lineage>
        <taxon>Eukaryota</taxon>
        <taxon>Fungi</taxon>
        <taxon>Dikarya</taxon>
        <taxon>Basidiomycota</taxon>
        <taxon>Agaricomycotina</taxon>
        <taxon>Agaricomycetes</taxon>
        <taxon>Agaricomycetidae</taxon>
        <taxon>Agaricales</taxon>
        <taxon>Agaricineae</taxon>
        <taxon>Psathyrellaceae</taxon>
        <taxon>Candolleomyces</taxon>
    </lineage>
</organism>
<accession>A0A4Q2DSI2</accession>
<feature type="compositionally biased region" description="Low complexity" evidence="1">
    <location>
        <begin position="532"/>
        <end position="545"/>
    </location>
</feature>
<dbReference type="Gene3D" id="1.20.1280.50">
    <property type="match status" value="1"/>
</dbReference>
<feature type="compositionally biased region" description="Low complexity" evidence="1">
    <location>
        <begin position="398"/>
        <end position="426"/>
    </location>
</feature>
<reference evidence="3 4" key="1">
    <citation type="submission" date="2019-01" db="EMBL/GenBank/DDBJ databases">
        <title>Draft genome sequence of Psathyrella aberdarensis IHI B618.</title>
        <authorList>
            <person name="Buettner E."/>
            <person name="Kellner H."/>
        </authorList>
    </citation>
    <scope>NUCLEOTIDE SEQUENCE [LARGE SCALE GENOMIC DNA]</scope>
    <source>
        <strain evidence="3 4">IHI B618</strain>
    </source>
</reference>
<evidence type="ECO:0000313" key="4">
    <source>
        <dbReference type="Proteomes" id="UP000290288"/>
    </source>
</evidence>
<sequence length="606" mass="66307">MRQLPKEIQLLVIGELDVLDLIHLQQTCKSFHILTERSVTVWRRCLIRQSLQNVVFWPTYKDLSTPAEFKHACLKSLRFMRVYENALAKGQSIPTTKTGLKFPPGILRDNIADSYLVSGGRFLFTFEPTWLSLWDLQATDEEGRPTHLLRKLIMDYDAIIYIGTVELNKIRIIIEARSLAPVGVTASVALSPQEEIQMYEVHEVTYHPTSSTFTAETLGHLSIICPRGSATLHHAIENKSVFHIRGTTLVWDVLRNEVAGWAMRPLESIGIGNLFANQGFILYIYPDGIQGVEALPLHPFEGSYVYLSSFSSTYIDSCFSLFHKTNESKSQSQSDGSSLTTGGMGDSYGAVVGIWGPDTFDLITEQTKTVVYALQKVANVQAEDLPPTPTTNVANPGTNATINTTTTTTNTNTTNTTNNAHSGTTTSPNVFEIHRYQLTLTPSNPLKSSLTHIETWVKPSTVLPRTPPVGYHLVPNSHQLCGGSGGRGERMATMWSEERRTAEEELTGAVYVSVVGLGVSAGSTRTPVSAFTPTSTSASALTSAPTPAPGPAKKTEIKLVKLQLRDSEEAGTGMLCVSGDLCPVSGRAAIHWETEEGMSNVTLFDV</sequence>
<dbReference type="Pfam" id="PF12937">
    <property type="entry name" value="F-box-like"/>
    <property type="match status" value="1"/>
</dbReference>
<dbReference type="OrthoDB" id="2688364at2759"/>
<dbReference type="InterPro" id="IPR036047">
    <property type="entry name" value="F-box-like_dom_sf"/>
</dbReference>
<evidence type="ECO:0000313" key="3">
    <source>
        <dbReference type="EMBL" id="RXW22192.1"/>
    </source>
</evidence>
<dbReference type="AlphaFoldDB" id="A0A4Q2DSI2"/>